<dbReference type="OrthoDB" id="270584at2759"/>
<comment type="similarity">
    <text evidence="9">Belongs to the mitochondrial carrier (TC 2.A.29) family.</text>
</comment>
<feature type="repeat" description="Solcar" evidence="8">
    <location>
        <begin position="277"/>
        <end position="366"/>
    </location>
</feature>
<keyword evidence="6" id="KW-0496">Mitochondrion</keyword>
<name>M2RFB0_CERS8</name>
<sequence length="370" mass="39872">MTSPQDSHSPAQTASTKMTDEVAAPAVPAPTIEVEEKKTPPFLSPQLSSYFIAGGLAGAASRTVVSPLERLKIIQQVQPQSSDKQYKGVWSSLVRMWREEGFKGFMRGNGINCLRIVPYSAVQFTTYEQLKRWLTNNGARKLDTPTRLCAGAIAGITSVCATYPLDLVRSRLSIATASIPVQHAPSSSHAAKPALTSAYHTASTTASRLTATATASHFKPADLTMWGMTLKVMRDEGGVWALYRGLVPTAMGVAPYVGINFASYEALRGVITPPEKTTVARKLLCGALAGSISQSLTYPFDVLRRKMQVTGMGSLGYQYNGALDALQSIVRTEGVRGLYRGLWPNLLKVAPSIATSFYTYELVKEALGAT</sequence>
<evidence type="ECO:0000256" key="3">
    <source>
        <dbReference type="ARBA" id="ARBA00022692"/>
    </source>
</evidence>
<comment type="subcellular location">
    <subcellularLocation>
        <location evidence="1">Mitochondrion membrane</location>
        <topology evidence="1">Multi-pass membrane protein</topology>
    </subcellularLocation>
</comment>
<keyword evidence="3 8" id="KW-0812">Transmembrane</keyword>
<evidence type="ECO:0000313" key="12">
    <source>
        <dbReference type="Proteomes" id="UP000016930"/>
    </source>
</evidence>
<evidence type="ECO:0000313" key="11">
    <source>
        <dbReference type="EMBL" id="EMD37486.1"/>
    </source>
</evidence>
<dbReference type="STRING" id="914234.M2RFB0"/>
<keyword evidence="7 8" id="KW-0472">Membrane</keyword>
<dbReference type="GO" id="GO:0031966">
    <property type="term" value="C:mitochondrial membrane"/>
    <property type="evidence" value="ECO:0007669"/>
    <property type="project" value="UniProtKB-SubCell"/>
</dbReference>
<keyword evidence="4" id="KW-0677">Repeat</keyword>
<protein>
    <recommendedName>
        <fullName evidence="13">Mitochondrial carrier protein</fullName>
    </recommendedName>
</protein>
<reference evidence="11 12" key="1">
    <citation type="journal article" date="2012" name="Proc. Natl. Acad. Sci. U.S.A.">
        <title>Comparative genomics of Ceriporiopsis subvermispora and Phanerochaete chrysosporium provide insight into selective ligninolysis.</title>
        <authorList>
            <person name="Fernandez-Fueyo E."/>
            <person name="Ruiz-Duenas F.J."/>
            <person name="Ferreira P."/>
            <person name="Floudas D."/>
            <person name="Hibbett D.S."/>
            <person name="Canessa P."/>
            <person name="Larrondo L.F."/>
            <person name="James T.Y."/>
            <person name="Seelenfreund D."/>
            <person name="Lobos S."/>
            <person name="Polanco R."/>
            <person name="Tello M."/>
            <person name="Honda Y."/>
            <person name="Watanabe T."/>
            <person name="Watanabe T."/>
            <person name="Ryu J.S."/>
            <person name="Kubicek C.P."/>
            <person name="Schmoll M."/>
            <person name="Gaskell J."/>
            <person name="Hammel K.E."/>
            <person name="St John F.J."/>
            <person name="Vanden Wymelenberg A."/>
            <person name="Sabat G."/>
            <person name="Splinter BonDurant S."/>
            <person name="Syed K."/>
            <person name="Yadav J.S."/>
            <person name="Doddapaneni H."/>
            <person name="Subramanian V."/>
            <person name="Lavin J.L."/>
            <person name="Oguiza J.A."/>
            <person name="Perez G."/>
            <person name="Pisabarro A.G."/>
            <person name="Ramirez L."/>
            <person name="Santoyo F."/>
            <person name="Master E."/>
            <person name="Coutinho P.M."/>
            <person name="Henrissat B."/>
            <person name="Lombard V."/>
            <person name="Magnuson J.K."/>
            <person name="Kuees U."/>
            <person name="Hori C."/>
            <person name="Igarashi K."/>
            <person name="Samejima M."/>
            <person name="Held B.W."/>
            <person name="Barry K.W."/>
            <person name="LaButti K.M."/>
            <person name="Lapidus A."/>
            <person name="Lindquist E.A."/>
            <person name="Lucas S.M."/>
            <person name="Riley R."/>
            <person name="Salamov A.A."/>
            <person name="Hoffmeister D."/>
            <person name="Schwenk D."/>
            <person name="Hadar Y."/>
            <person name="Yarden O."/>
            <person name="de Vries R.P."/>
            <person name="Wiebenga A."/>
            <person name="Stenlid J."/>
            <person name="Eastwood D."/>
            <person name="Grigoriev I.V."/>
            <person name="Berka R.M."/>
            <person name="Blanchette R.A."/>
            <person name="Kersten P."/>
            <person name="Martinez A.T."/>
            <person name="Vicuna R."/>
            <person name="Cullen D."/>
        </authorList>
    </citation>
    <scope>NUCLEOTIDE SEQUENCE [LARGE SCALE GENOMIC DNA]</scope>
    <source>
        <strain evidence="11 12">B</strain>
    </source>
</reference>
<evidence type="ECO:0000256" key="2">
    <source>
        <dbReference type="ARBA" id="ARBA00022448"/>
    </source>
</evidence>
<evidence type="ECO:0000256" key="5">
    <source>
        <dbReference type="ARBA" id="ARBA00022989"/>
    </source>
</evidence>
<feature type="repeat" description="Solcar" evidence="8">
    <location>
        <begin position="142"/>
        <end position="270"/>
    </location>
</feature>
<dbReference type="Proteomes" id="UP000016930">
    <property type="component" value="Unassembled WGS sequence"/>
</dbReference>
<accession>M2RFB0</accession>
<proteinExistence type="inferred from homology"/>
<dbReference type="PRINTS" id="PR00926">
    <property type="entry name" value="MITOCARRIER"/>
</dbReference>
<feature type="compositionally biased region" description="Polar residues" evidence="10">
    <location>
        <begin position="1"/>
        <end position="17"/>
    </location>
</feature>
<evidence type="ECO:0000256" key="4">
    <source>
        <dbReference type="ARBA" id="ARBA00022737"/>
    </source>
</evidence>
<dbReference type="AlphaFoldDB" id="M2RFB0"/>
<evidence type="ECO:0000256" key="6">
    <source>
        <dbReference type="ARBA" id="ARBA00023128"/>
    </source>
</evidence>
<evidence type="ECO:0008006" key="13">
    <source>
        <dbReference type="Google" id="ProtNLM"/>
    </source>
</evidence>
<evidence type="ECO:0000256" key="10">
    <source>
        <dbReference type="SAM" id="MobiDB-lite"/>
    </source>
</evidence>
<evidence type="ECO:0000256" key="1">
    <source>
        <dbReference type="ARBA" id="ARBA00004225"/>
    </source>
</evidence>
<dbReference type="GO" id="GO:0055085">
    <property type="term" value="P:transmembrane transport"/>
    <property type="evidence" value="ECO:0007669"/>
    <property type="project" value="InterPro"/>
</dbReference>
<evidence type="ECO:0000256" key="9">
    <source>
        <dbReference type="RuleBase" id="RU000488"/>
    </source>
</evidence>
<organism evidence="11 12">
    <name type="scientific">Ceriporiopsis subvermispora (strain B)</name>
    <name type="common">White-rot fungus</name>
    <name type="synonym">Gelatoporia subvermispora</name>
    <dbReference type="NCBI Taxonomy" id="914234"/>
    <lineage>
        <taxon>Eukaryota</taxon>
        <taxon>Fungi</taxon>
        <taxon>Dikarya</taxon>
        <taxon>Basidiomycota</taxon>
        <taxon>Agaricomycotina</taxon>
        <taxon>Agaricomycetes</taxon>
        <taxon>Polyporales</taxon>
        <taxon>Gelatoporiaceae</taxon>
        <taxon>Gelatoporia</taxon>
    </lineage>
</organism>
<keyword evidence="12" id="KW-1185">Reference proteome</keyword>
<dbReference type="EMBL" id="KB445796">
    <property type="protein sequence ID" value="EMD37486.1"/>
    <property type="molecule type" value="Genomic_DNA"/>
</dbReference>
<dbReference type="SUPFAM" id="SSF103506">
    <property type="entry name" value="Mitochondrial carrier"/>
    <property type="match status" value="1"/>
</dbReference>
<dbReference type="InterPro" id="IPR018108">
    <property type="entry name" value="MCP_transmembrane"/>
</dbReference>
<dbReference type="PANTHER" id="PTHR24089">
    <property type="entry name" value="SOLUTE CARRIER FAMILY 25"/>
    <property type="match status" value="1"/>
</dbReference>
<feature type="repeat" description="Solcar" evidence="8">
    <location>
        <begin position="45"/>
        <end position="133"/>
    </location>
</feature>
<dbReference type="PROSITE" id="PS50920">
    <property type="entry name" value="SOLCAR"/>
    <property type="match status" value="3"/>
</dbReference>
<dbReference type="HOGENOM" id="CLU_015166_10_9_1"/>
<evidence type="ECO:0000256" key="8">
    <source>
        <dbReference type="PROSITE-ProRule" id="PRU00282"/>
    </source>
</evidence>
<evidence type="ECO:0000256" key="7">
    <source>
        <dbReference type="ARBA" id="ARBA00023136"/>
    </source>
</evidence>
<feature type="region of interest" description="Disordered" evidence="10">
    <location>
        <begin position="1"/>
        <end position="38"/>
    </location>
</feature>
<dbReference type="Gene3D" id="1.50.40.10">
    <property type="entry name" value="Mitochondrial carrier domain"/>
    <property type="match status" value="1"/>
</dbReference>
<gene>
    <name evidence="11" type="ORF">CERSUDRAFT_114129</name>
</gene>
<dbReference type="Pfam" id="PF00153">
    <property type="entry name" value="Mito_carr"/>
    <property type="match status" value="3"/>
</dbReference>
<dbReference type="InterPro" id="IPR023395">
    <property type="entry name" value="MCP_dom_sf"/>
</dbReference>
<dbReference type="InterPro" id="IPR002067">
    <property type="entry name" value="MCP"/>
</dbReference>
<keyword evidence="2 9" id="KW-0813">Transport</keyword>
<keyword evidence="5" id="KW-1133">Transmembrane helix</keyword>